<evidence type="ECO:0000313" key="2">
    <source>
        <dbReference type="Proteomes" id="UP000178743"/>
    </source>
</evidence>
<proteinExistence type="predicted"/>
<dbReference type="Proteomes" id="UP000178743">
    <property type="component" value="Unassembled WGS sequence"/>
</dbReference>
<evidence type="ECO:0000313" key="1">
    <source>
        <dbReference type="EMBL" id="OGF71419.1"/>
    </source>
</evidence>
<comment type="caution">
    <text evidence="1">The sequence shown here is derived from an EMBL/GenBank/DDBJ whole genome shotgun (WGS) entry which is preliminary data.</text>
</comment>
<organism evidence="1 2">
    <name type="scientific">Candidatus Giovannonibacteria bacterium RIFCSPHIGHO2_02_FULL_45_40</name>
    <dbReference type="NCBI Taxonomy" id="1798337"/>
    <lineage>
        <taxon>Bacteria</taxon>
        <taxon>Candidatus Giovannoniibacteriota</taxon>
    </lineage>
</organism>
<accession>A0A1F5W6W3</accession>
<dbReference type="AlphaFoldDB" id="A0A1F5W6W3"/>
<protein>
    <submittedName>
        <fullName evidence="1">Uncharacterized protein</fullName>
    </submittedName>
</protein>
<reference evidence="1 2" key="1">
    <citation type="journal article" date="2016" name="Nat. Commun.">
        <title>Thousands of microbial genomes shed light on interconnected biogeochemical processes in an aquifer system.</title>
        <authorList>
            <person name="Anantharaman K."/>
            <person name="Brown C.T."/>
            <person name="Hug L.A."/>
            <person name="Sharon I."/>
            <person name="Castelle C.J."/>
            <person name="Probst A.J."/>
            <person name="Thomas B.C."/>
            <person name="Singh A."/>
            <person name="Wilkins M.J."/>
            <person name="Karaoz U."/>
            <person name="Brodie E.L."/>
            <person name="Williams K.H."/>
            <person name="Hubbard S.S."/>
            <person name="Banfield J.F."/>
        </authorList>
    </citation>
    <scope>NUCLEOTIDE SEQUENCE [LARGE SCALE GENOMIC DNA]</scope>
</reference>
<gene>
    <name evidence="1" type="ORF">A3C05_01450</name>
</gene>
<name>A0A1F5W6W3_9BACT</name>
<dbReference type="EMBL" id="MFHP01000032">
    <property type="protein sequence ID" value="OGF71419.1"/>
    <property type="molecule type" value="Genomic_DNA"/>
</dbReference>
<sequence>MSHAPRAWWLETKSYARILRASFAPFGRGSKNQKFSFLNFRFSAGVWGEPTKNGKEIFGFASPLQTTKRAILF</sequence>